<dbReference type="Proteomes" id="UP001059617">
    <property type="component" value="Chromosome"/>
</dbReference>
<evidence type="ECO:0000313" key="2">
    <source>
        <dbReference type="EMBL" id="UWP86618.1"/>
    </source>
</evidence>
<proteinExistence type="predicted"/>
<reference evidence="2" key="1">
    <citation type="submission" date="2021-04" db="EMBL/GenBank/DDBJ databases">
        <authorList>
            <person name="Hartkoorn R.C."/>
            <person name="Beaudoing E."/>
            <person name="Hot D."/>
        </authorList>
    </citation>
    <scope>NUCLEOTIDE SEQUENCE</scope>
    <source>
        <strain evidence="2">NRRL B-16292</strain>
    </source>
</reference>
<evidence type="ECO:0000313" key="3">
    <source>
        <dbReference type="Proteomes" id="UP001059617"/>
    </source>
</evidence>
<name>A0ABY5W961_9ACTN</name>
<organism evidence="2 3">
    <name type="scientific">Dactylosporangium fulvum</name>
    <dbReference type="NCBI Taxonomy" id="53359"/>
    <lineage>
        <taxon>Bacteria</taxon>
        <taxon>Bacillati</taxon>
        <taxon>Actinomycetota</taxon>
        <taxon>Actinomycetes</taxon>
        <taxon>Micromonosporales</taxon>
        <taxon>Micromonosporaceae</taxon>
        <taxon>Dactylosporangium</taxon>
    </lineage>
</organism>
<evidence type="ECO:0000256" key="1">
    <source>
        <dbReference type="SAM" id="MobiDB-lite"/>
    </source>
</evidence>
<gene>
    <name evidence="2" type="ORF">Dfulv_21205</name>
</gene>
<accession>A0ABY5W961</accession>
<feature type="region of interest" description="Disordered" evidence="1">
    <location>
        <begin position="1"/>
        <end position="60"/>
    </location>
</feature>
<sequence>MPRDGVVLRPKPAAEADGDEPGCGPWTCPHPADTSATAEPFTEPSIERQSGGVSASREVA</sequence>
<keyword evidence="3" id="KW-1185">Reference proteome</keyword>
<dbReference type="EMBL" id="CP073720">
    <property type="protein sequence ID" value="UWP86618.1"/>
    <property type="molecule type" value="Genomic_DNA"/>
</dbReference>
<dbReference type="RefSeq" id="WP_259865967.1">
    <property type="nucleotide sequence ID" value="NZ_CP073720.1"/>
</dbReference>
<reference evidence="2" key="2">
    <citation type="submission" date="2022-09" db="EMBL/GenBank/DDBJ databases">
        <title>Biosynthetic gene clusters of Dactylosporangioum fulvum.</title>
        <authorList>
            <person name="Caradec T."/>
        </authorList>
    </citation>
    <scope>NUCLEOTIDE SEQUENCE</scope>
    <source>
        <strain evidence="2">NRRL B-16292</strain>
    </source>
</reference>
<protein>
    <submittedName>
        <fullName evidence="2">Uncharacterized protein</fullName>
    </submittedName>
</protein>